<feature type="compositionally biased region" description="Acidic residues" evidence="3">
    <location>
        <begin position="237"/>
        <end position="246"/>
    </location>
</feature>
<evidence type="ECO:0000256" key="2">
    <source>
        <dbReference type="PROSITE-ProRule" id="PRU00497"/>
    </source>
</evidence>
<proteinExistence type="predicted"/>
<dbReference type="AlphaFoldDB" id="A0A8S4FIU2"/>
<accession>A0A8S4FIU2</accession>
<organism evidence="5 6">
    <name type="scientific">Plutella xylostella</name>
    <name type="common">Diamondback moth</name>
    <name type="synonym">Plutella maculipennis</name>
    <dbReference type="NCBI Taxonomy" id="51655"/>
    <lineage>
        <taxon>Eukaryota</taxon>
        <taxon>Metazoa</taxon>
        <taxon>Ecdysozoa</taxon>
        <taxon>Arthropoda</taxon>
        <taxon>Hexapoda</taxon>
        <taxon>Insecta</taxon>
        <taxon>Pterygota</taxon>
        <taxon>Neoptera</taxon>
        <taxon>Endopterygota</taxon>
        <taxon>Lepidoptera</taxon>
        <taxon>Glossata</taxon>
        <taxon>Ditrysia</taxon>
        <taxon>Yponomeutoidea</taxon>
        <taxon>Plutellidae</taxon>
        <taxon>Plutella</taxon>
    </lineage>
</organism>
<dbReference type="InterPro" id="IPR000618">
    <property type="entry name" value="Insect_cuticle"/>
</dbReference>
<dbReference type="Proteomes" id="UP000653454">
    <property type="component" value="Unassembled WGS sequence"/>
</dbReference>
<feature type="signal peptide" evidence="4">
    <location>
        <begin position="1"/>
        <end position="16"/>
    </location>
</feature>
<evidence type="ECO:0000313" key="5">
    <source>
        <dbReference type="EMBL" id="CAG9127060.1"/>
    </source>
</evidence>
<feature type="chain" id="PRO_5035947406" evidence="4">
    <location>
        <begin position="17"/>
        <end position="368"/>
    </location>
</feature>
<comment type="caution">
    <text evidence="5">The sequence shown here is derived from an EMBL/GenBank/DDBJ whole genome shotgun (WGS) entry which is preliminary data.</text>
</comment>
<evidence type="ECO:0000256" key="4">
    <source>
        <dbReference type="SAM" id="SignalP"/>
    </source>
</evidence>
<evidence type="ECO:0000256" key="3">
    <source>
        <dbReference type="SAM" id="MobiDB-lite"/>
    </source>
</evidence>
<reference evidence="5" key="1">
    <citation type="submission" date="2020-11" db="EMBL/GenBank/DDBJ databases">
        <authorList>
            <person name="Whiteford S."/>
        </authorList>
    </citation>
    <scope>NUCLEOTIDE SEQUENCE</scope>
</reference>
<dbReference type="Pfam" id="PF00379">
    <property type="entry name" value="Chitin_bind_4"/>
    <property type="match status" value="1"/>
</dbReference>
<evidence type="ECO:0000256" key="1">
    <source>
        <dbReference type="ARBA" id="ARBA00022729"/>
    </source>
</evidence>
<dbReference type="GO" id="GO:0042302">
    <property type="term" value="F:structural constituent of cuticle"/>
    <property type="evidence" value="ECO:0007669"/>
    <property type="project" value="UniProtKB-UniRule"/>
</dbReference>
<feature type="region of interest" description="Disordered" evidence="3">
    <location>
        <begin position="229"/>
        <end position="274"/>
    </location>
</feature>
<dbReference type="EMBL" id="CAJHNJ030000033">
    <property type="protein sequence ID" value="CAG9127060.1"/>
    <property type="molecule type" value="Genomic_DNA"/>
</dbReference>
<keyword evidence="6" id="KW-1185">Reference proteome</keyword>
<sequence length="368" mass="40682">MVKFVVLLCIMSVSYAVGAPSFAATAARRALPALQHEEIHDSFGQYALRYVTAEGTIVSQRARLVPSGAGHVLVTEGETTFIGTDGKTYVTRFTAGPDGLKVEGDHLPKAPFSITIKRKDFQLRTSLITANSKESTMYRYIGLVLCVAGFAYGRPNLALQASSYAYAYMPEGTIIAQPESFKALELPLDIPYMSHVDPNLPAERPVVIGELPKISAPLMIEAAPIEVKSEPISEPIEPAEETETSEPAEKPELPEPEEKPEPIEDFKPEEKPMPEMIKPNEKVMIAFRQLDSSTFQNYFPWWSQLQTIPTTIQNNLQTFTTNLQTLQNRLPTLQSIQSYIPSFSTGARVYYIRPTAAAIAPAPVVVYK</sequence>
<gene>
    <name evidence="5" type="ORF">PLXY2_LOCUS8756</name>
</gene>
<protein>
    <submittedName>
        <fullName evidence="5">(diamondback moth) hypothetical protein</fullName>
    </submittedName>
</protein>
<keyword evidence="1 4" id="KW-0732">Signal</keyword>
<feature type="compositionally biased region" description="Basic and acidic residues" evidence="3">
    <location>
        <begin position="247"/>
        <end position="274"/>
    </location>
</feature>
<dbReference type="PROSITE" id="PS51155">
    <property type="entry name" value="CHIT_BIND_RR_2"/>
    <property type="match status" value="1"/>
</dbReference>
<evidence type="ECO:0000313" key="6">
    <source>
        <dbReference type="Proteomes" id="UP000653454"/>
    </source>
</evidence>
<keyword evidence="2" id="KW-0193">Cuticle</keyword>
<name>A0A8S4FIU2_PLUXY</name>